<feature type="transmembrane region" description="Helical" evidence="1">
    <location>
        <begin position="66"/>
        <end position="85"/>
    </location>
</feature>
<dbReference type="KEGG" id="pgin:FRZ67_07625"/>
<keyword evidence="1" id="KW-1133">Transmembrane helix</keyword>
<accession>A0A5B8VA40</accession>
<evidence type="ECO:0000313" key="3">
    <source>
        <dbReference type="Proteomes" id="UP000321533"/>
    </source>
</evidence>
<dbReference type="OrthoDB" id="982911at2"/>
<dbReference type="EMBL" id="CP042435">
    <property type="protein sequence ID" value="QEC67168.1"/>
    <property type="molecule type" value="Genomic_DNA"/>
</dbReference>
<keyword evidence="1" id="KW-0812">Transmembrane</keyword>
<dbReference type="AlphaFoldDB" id="A0A5B8VA40"/>
<keyword evidence="3" id="KW-1185">Reference proteome</keyword>
<feature type="transmembrane region" description="Helical" evidence="1">
    <location>
        <begin position="7"/>
        <end position="26"/>
    </location>
</feature>
<keyword evidence="1" id="KW-0472">Membrane</keyword>
<feature type="transmembrane region" description="Helical" evidence="1">
    <location>
        <begin position="32"/>
        <end position="54"/>
    </location>
</feature>
<gene>
    <name evidence="2" type="ORF">FRZ67_07625</name>
</gene>
<reference evidence="2 3" key="1">
    <citation type="journal article" date="2016" name="Int. J. Syst. Evol. Microbiol.">
        <title>Panacibacter ginsenosidivorans gen. nov., sp. nov., with ginsenoside converting activity isolated from soil of a ginseng field.</title>
        <authorList>
            <person name="Siddiqi M.Z."/>
            <person name="Muhammad Shafi S."/>
            <person name="Choi K.D."/>
            <person name="Im W.T."/>
        </authorList>
    </citation>
    <scope>NUCLEOTIDE SEQUENCE [LARGE SCALE GENOMIC DNA]</scope>
    <source>
        <strain evidence="2 3">Gsoil1550</strain>
    </source>
</reference>
<name>A0A5B8VA40_9BACT</name>
<proteinExistence type="predicted"/>
<evidence type="ECO:0000256" key="1">
    <source>
        <dbReference type="SAM" id="Phobius"/>
    </source>
</evidence>
<protein>
    <submittedName>
        <fullName evidence="2">Uncharacterized protein</fullName>
    </submittedName>
</protein>
<evidence type="ECO:0000313" key="2">
    <source>
        <dbReference type="EMBL" id="QEC67168.1"/>
    </source>
</evidence>
<dbReference type="RefSeq" id="WP_147188976.1">
    <property type="nucleotide sequence ID" value="NZ_CP042435.1"/>
</dbReference>
<dbReference type="Proteomes" id="UP000321533">
    <property type="component" value="Chromosome"/>
</dbReference>
<organism evidence="2 3">
    <name type="scientific">Panacibacter ginsenosidivorans</name>
    <dbReference type="NCBI Taxonomy" id="1813871"/>
    <lineage>
        <taxon>Bacteria</taxon>
        <taxon>Pseudomonadati</taxon>
        <taxon>Bacteroidota</taxon>
        <taxon>Chitinophagia</taxon>
        <taxon>Chitinophagales</taxon>
        <taxon>Chitinophagaceae</taxon>
        <taxon>Panacibacter</taxon>
    </lineage>
</organism>
<sequence>MKNKNFILVVLVSIIFFFLVSTTYYWESFLGILVMPSILILILVFFILLFILFRNIAFAVKEKFKVRARIILIFILITVLGLTAYKPSGIIDFDSLQGRDLLIAGAEGAANCTTTFKLKDNNKFYERSICFGISEINGEYYLSGDTIKFKNINSHSVKDSYDFAIIRTAKFYKNEFKRSLLFLEMRRIQFLNIYLLKKMSFK</sequence>